<evidence type="ECO:0000256" key="5">
    <source>
        <dbReference type="SAM" id="Phobius"/>
    </source>
</evidence>
<evidence type="ECO:0000256" key="3">
    <source>
        <dbReference type="ARBA" id="ARBA00022989"/>
    </source>
</evidence>
<evidence type="ECO:0000313" key="6">
    <source>
        <dbReference type="EMBL" id="RIA86041.1"/>
    </source>
</evidence>
<evidence type="ECO:0000256" key="2">
    <source>
        <dbReference type="ARBA" id="ARBA00022692"/>
    </source>
</evidence>
<dbReference type="Proteomes" id="UP000265703">
    <property type="component" value="Unassembled WGS sequence"/>
</dbReference>
<gene>
    <name evidence="6" type="ORF">C1645_829896</name>
</gene>
<feature type="transmembrane region" description="Helical" evidence="5">
    <location>
        <begin position="106"/>
        <end position="129"/>
    </location>
</feature>
<evidence type="ECO:0000256" key="1">
    <source>
        <dbReference type="ARBA" id="ARBA00004141"/>
    </source>
</evidence>
<feature type="transmembrane region" description="Helical" evidence="5">
    <location>
        <begin position="141"/>
        <end position="161"/>
    </location>
</feature>
<feature type="transmembrane region" description="Helical" evidence="5">
    <location>
        <begin position="346"/>
        <end position="367"/>
    </location>
</feature>
<feature type="transmembrane region" description="Helical" evidence="5">
    <location>
        <begin position="51"/>
        <end position="71"/>
    </location>
</feature>
<feature type="transmembrane region" description="Helical" evidence="5">
    <location>
        <begin position="314"/>
        <end position="334"/>
    </location>
</feature>
<dbReference type="GO" id="GO:0000329">
    <property type="term" value="C:fungal-type vacuole membrane"/>
    <property type="evidence" value="ECO:0007669"/>
    <property type="project" value="TreeGrafter"/>
</dbReference>
<dbReference type="EMBL" id="QKYT01000388">
    <property type="protein sequence ID" value="RIA86041.1"/>
    <property type="molecule type" value="Genomic_DNA"/>
</dbReference>
<comment type="subcellular location">
    <subcellularLocation>
        <location evidence="1">Membrane</location>
        <topology evidence="1">Multi-pass membrane protein</topology>
    </subcellularLocation>
</comment>
<sequence length="408" mass="45000">MNLKLSYKTKRTFSYISALIISSLSGTQYLFSAYSIAIAERLGFTSVQINTIGSSGNYGLFLSAPFFGYLVDNYPSRITPMLAAVGLFTGYFCLAITYQGYFESKSFLLCVFYLTIAGISSSAAFFSALGTISANVKSFRGIALGAPMALFGLTAFMYSQINSFFFKEDTYHFLLFIALSTGTFIFTASIFLVKLPPEEEHEEISSSNEENSSSPLTTTSALNNEERIPLISRHEEHEAADIGGWELFQNIDAMLIGSLMFLIGGVVLMYINNVGAIIKSLYLSTSTDPLSIDGKSLSSSVPHENEKIQNFQNLHVAILSICSCFGRFGAGFVSDLAKNTFNMRRTWLILVAGICVFVGQILTGFIIKDLNHLWISTIFIGIGYGFLFGISPTIVNEWFGTRYFGLNW</sequence>
<dbReference type="AlphaFoldDB" id="A0A397ST47"/>
<feature type="transmembrane region" description="Helical" evidence="5">
    <location>
        <begin position="253"/>
        <end position="271"/>
    </location>
</feature>
<dbReference type="InterPro" id="IPR011701">
    <property type="entry name" value="MFS"/>
</dbReference>
<dbReference type="Gene3D" id="1.20.1250.20">
    <property type="entry name" value="MFS general substrate transporter like domains"/>
    <property type="match status" value="2"/>
</dbReference>
<feature type="transmembrane region" description="Helical" evidence="5">
    <location>
        <begin position="173"/>
        <end position="193"/>
    </location>
</feature>
<comment type="caution">
    <text evidence="6">The sequence shown here is derived from an EMBL/GenBank/DDBJ whole genome shotgun (WGS) entry which is preliminary data.</text>
</comment>
<feature type="transmembrane region" description="Helical" evidence="5">
    <location>
        <begin position="373"/>
        <end position="395"/>
    </location>
</feature>
<keyword evidence="3 5" id="KW-1133">Transmembrane helix</keyword>
<dbReference type="Pfam" id="PF07690">
    <property type="entry name" value="MFS_1"/>
    <property type="match status" value="1"/>
</dbReference>
<dbReference type="STRING" id="658196.A0A397ST47"/>
<protein>
    <submittedName>
        <fullName evidence="6">Major facilitator superfamily domain-containing protein</fullName>
    </submittedName>
</protein>
<name>A0A397ST47_9GLOM</name>
<keyword evidence="7" id="KW-1185">Reference proteome</keyword>
<dbReference type="OrthoDB" id="410267at2759"/>
<dbReference type="SUPFAM" id="SSF103473">
    <property type="entry name" value="MFS general substrate transporter"/>
    <property type="match status" value="1"/>
</dbReference>
<feature type="transmembrane region" description="Helical" evidence="5">
    <location>
        <begin position="12"/>
        <end position="31"/>
    </location>
</feature>
<keyword evidence="2 5" id="KW-0812">Transmembrane</keyword>
<accession>A0A397ST47</accession>
<proteinExistence type="predicted"/>
<reference evidence="6 7" key="1">
    <citation type="submission" date="2018-06" db="EMBL/GenBank/DDBJ databases">
        <title>Comparative genomics reveals the genomic features of Rhizophagus irregularis, R. cerebriforme, R. diaphanum and Gigaspora rosea, and their symbiotic lifestyle signature.</title>
        <authorList>
            <person name="Morin E."/>
            <person name="San Clemente H."/>
            <person name="Chen E.C.H."/>
            <person name="De La Providencia I."/>
            <person name="Hainaut M."/>
            <person name="Kuo A."/>
            <person name="Kohler A."/>
            <person name="Murat C."/>
            <person name="Tang N."/>
            <person name="Roy S."/>
            <person name="Loubradou J."/>
            <person name="Henrissat B."/>
            <person name="Grigoriev I.V."/>
            <person name="Corradi N."/>
            <person name="Roux C."/>
            <person name="Martin F.M."/>
        </authorList>
    </citation>
    <scope>NUCLEOTIDE SEQUENCE [LARGE SCALE GENOMIC DNA]</scope>
    <source>
        <strain evidence="6 7">DAOM 227022</strain>
    </source>
</reference>
<keyword evidence="4 5" id="KW-0472">Membrane</keyword>
<dbReference type="InterPro" id="IPR036259">
    <property type="entry name" value="MFS_trans_sf"/>
</dbReference>
<feature type="transmembrane region" description="Helical" evidence="5">
    <location>
        <begin position="78"/>
        <end position="100"/>
    </location>
</feature>
<evidence type="ECO:0000313" key="7">
    <source>
        <dbReference type="Proteomes" id="UP000265703"/>
    </source>
</evidence>
<dbReference type="PANTHER" id="PTHR21576">
    <property type="entry name" value="UNCHARACTERIZED NODULIN-LIKE PROTEIN"/>
    <property type="match status" value="1"/>
</dbReference>
<dbReference type="GO" id="GO:0022857">
    <property type="term" value="F:transmembrane transporter activity"/>
    <property type="evidence" value="ECO:0007669"/>
    <property type="project" value="InterPro"/>
</dbReference>
<organism evidence="6 7">
    <name type="scientific">Glomus cerebriforme</name>
    <dbReference type="NCBI Taxonomy" id="658196"/>
    <lineage>
        <taxon>Eukaryota</taxon>
        <taxon>Fungi</taxon>
        <taxon>Fungi incertae sedis</taxon>
        <taxon>Mucoromycota</taxon>
        <taxon>Glomeromycotina</taxon>
        <taxon>Glomeromycetes</taxon>
        <taxon>Glomerales</taxon>
        <taxon>Glomeraceae</taxon>
        <taxon>Glomus</taxon>
    </lineage>
</organism>
<evidence type="ECO:0000256" key="4">
    <source>
        <dbReference type="ARBA" id="ARBA00023136"/>
    </source>
</evidence>
<dbReference type="PANTHER" id="PTHR21576:SF158">
    <property type="entry name" value="RIBOSOMAL RNA-PROCESSING PROTEIN 12-LIKE CONSERVED DOMAIN-CONTAINING PROTEIN"/>
    <property type="match status" value="1"/>
</dbReference>